<evidence type="ECO:0000313" key="3">
    <source>
        <dbReference type="Proteomes" id="UP001595828"/>
    </source>
</evidence>
<keyword evidence="1" id="KW-0472">Membrane</keyword>
<name>A0ABV8RP33_9SPHN</name>
<keyword evidence="1" id="KW-1133">Transmembrane helix</keyword>
<accession>A0ABV8RP33</accession>
<dbReference type="Proteomes" id="UP001595828">
    <property type="component" value="Unassembled WGS sequence"/>
</dbReference>
<feature type="transmembrane region" description="Helical" evidence="1">
    <location>
        <begin position="121"/>
        <end position="143"/>
    </location>
</feature>
<reference evidence="3" key="1">
    <citation type="journal article" date="2019" name="Int. J. Syst. Evol. Microbiol.">
        <title>The Global Catalogue of Microorganisms (GCM) 10K type strain sequencing project: providing services to taxonomists for standard genome sequencing and annotation.</title>
        <authorList>
            <consortium name="The Broad Institute Genomics Platform"/>
            <consortium name="The Broad Institute Genome Sequencing Center for Infectious Disease"/>
            <person name="Wu L."/>
            <person name="Ma J."/>
        </authorList>
    </citation>
    <scope>NUCLEOTIDE SEQUENCE [LARGE SCALE GENOMIC DNA]</scope>
    <source>
        <strain evidence="3">CGMCC 1.12989</strain>
    </source>
</reference>
<evidence type="ECO:0000256" key="1">
    <source>
        <dbReference type="SAM" id="Phobius"/>
    </source>
</evidence>
<feature type="transmembrane region" description="Helical" evidence="1">
    <location>
        <begin position="52"/>
        <end position="70"/>
    </location>
</feature>
<protein>
    <submittedName>
        <fullName evidence="2">Uncharacterized protein</fullName>
    </submittedName>
</protein>
<sequence>MATVALKAGIVRREGRDRFYSRTALLMALLVLSAFPLTYFGPLMSGSHRFRAIVHIHGLAFFAWIALYALQTELAARGRIARHRELGLAGIALSALMLPLGLAAAIVAVRERQARGDAHPFAFTLYNVIDIALFAILMTCAIACITRHQEWHRRLTFGAALCLVGPAISRWFLPFPGVFPWTDFAPNLLADLFLIPLAMHDRKVLGGVHQATLWMAAILVPIHIVTPWLTTSAAWNALAPAIMHLAP</sequence>
<feature type="transmembrane region" description="Helical" evidence="1">
    <location>
        <begin position="20"/>
        <end position="40"/>
    </location>
</feature>
<feature type="transmembrane region" description="Helical" evidence="1">
    <location>
        <begin position="211"/>
        <end position="230"/>
    </location>
</feature>
<gene>
    <name evidence="2" type="ORF">ACFO0A_07275</name>
</gene>
<comment type="caution">
    <text evidence="2">The sequence shown here is derived from an EMBL/GenBank/DDBJ whole genome shotgun (WGS) entry which is preliminary data.</text>
</comment>
<keyword evidence="3" id="KW-1185">Reference proteome</keyword>
<organism evidence="2 3">
    <name type="scientific">Novosphingobium tardum</name>
    <dbReference type="NCBI Taxonomy" id="1538021"/>
    <lineage>
        <taxon>Bacteria</taxon>
        <taxon>Pseudomonadati</taxon>
        <taxon>Pseudomonadota</taxon>
        <taxon>Alphaproteobacteria</taxon>
        <taxon>Sphingomonadales</taxon>
        <taxon>Sphingomonadaceae</taxon>
        <taxon>Novosphingobium</taxon>
    </lineage>
</organism>
<feature type="transmembrane region" description="Helical" evidence="1">
    <location>
        <begin position="155"/>
        <end position="173"/>
    </location>
</feature>
<evidence type="ECO:0000313" key="2">
    <source>
        <dbReference type="EMBL" id="MFC4294863.1"/>
    </source>
</evidence>
<dbReference type="RefSeq" id="WP_379538348.1">
    <property type="nucleotide sequence ID" value="NZ_JBHSDR010000004.1"/>
</dbReference>
<feature type="transmembrane region" description="Helical" evidence="1">
    <location>
        <begin position="86"/>
        <end position="109"/>
    </location>
</feature>
<dbReference type="EMBL" id="JBHSDR010000004">
    <property type="protein sequence ID" value="MFC4294863.1"/>
    <property type="molecule type" value="Genomic_DNA"/>
</dbReference>
<keyword evidence="1" id="KW-0812">Transmembrane</keyword>
<proteinExistence type="predicted"/>